<evidence type="ECO:0000256" key="6">
    <source>
        <dbReference type="ARBA" id="ARBA00022679"/>
    </source>
</evidence>
<keyword evidence="10" id="KW-0067">ATP-binding</keyword>
<dbReference type="InterPro" id="IPR004358">
    <property type="entry name" value="Sig_transdc_His_kin-like_C"/>
</dbReference>
<dbReference type="KEGG" id="asoc:CB4_03187"/>
<dbReference type="Gene3D" id="1.10.287.130">
    <property type="match status" value="1"/>
</dbReference>
<dbReference type="GO" id="GO:0005886">
    <property type="term" value="C:plasma membrane"/>
    <property type="evidence" value="ECO:0007669"/>
    <property type="project" value="UniProtKB-SubCell"/>
</dbReference>
<evidence type="ECO:0000256" key="10">
    <source>
        <dbReference type="ARBA" id="ARBA00022840"/>
    </source>
</evidence>
<sequence>MIGIHALLLNTLIIIASILLYQVSWSDKRETEVHNTLFISLLAAIAVVLCMTFPFHFFEGYIYDLRFIPIFLSLFYGGYRSLFFVSIVYIGYRYYLGGDGFYASVTVYFIFIPLLIFLKAFYVAYFRRGKIIFGVLLSFSYSVTFSAFAIWDQIHKANTVTNALLEFFFIYIIINMLTMWISIYLIEEMIKNKRIRQEIQRAEKMYIVGELAAAMAHEIRNPITVIQGFTQLFIKNQIPENKREEYLQLVAEELSRVESIITEYLSLAKPEEEAKTQIEMGELVREVIMIIEPFGLLKNVEIQSAVPSPLYLSADPVKIKQCLINIMKNGIEAIEGNGVLRIHVERKNNDLVIEIRDTGIGMTPEETSQLGMPFYSTKKKGTGLGTMISYRIVEGLNGRISVTSEKGKGTCFSIILPASNKDELLC</sequence>
<dbReference type="Gene3D" id="3.30.565.10">
    <property type="entry name" value="Histidine kinase-like ATPase, C-terminal domain"/>
    <property type="match status" value="1"/>
</dbReference>
<gene>
    <name evidence="14" type="primary">kinE_6</name>
    <name evidence="14" type="ORF">CB4_03187</name>
</gene>
<dbReference type="Pfam" id="PF07694">
    <property type="entry name" value="5TM-5TMR_LYT"/>
    <property type="match status" value="1"/>
</dbReference>
<dbReference type="CDD" id="cd00082">
    <property type="entry name" value="HisKA"/>
    <property type="match status" value="1"/>
</dbReference>
<evidence type="ECO:0000256" key="13">
    <source>
        <dbReference type="ARBA" id="ARBA00023136"/>
    </source>
</evidence>
<dbReference type="InterPro" id="IPR011620">
    <property type="entry name" value="Sig_transdc_His_kinase_LytS_TM"/>
</dbReference>
<evidence type="ECO:0000256" key="12">
    <source>
        <dbReference type="ARBA" id="ARBA00023012"/>
    </source>
</evidence>
<keyword evidence="8" id="KW-0547">Nucleotide-binding</keyword>
<dbReference type="GO" id="GO:0005524">
    <property type="term" value="F:ATP binding"/>
    <property type="evidence" value="ECO:0007669"/>
    <property type="project" value="UniProtKB-KW"/>
</dbReference>
<keyword evidence="9 14" id="KW-0418">Kinase</keyword>
<dbReference type="SMART" id="SM00387">
    <property type="entry name" value="HATPase_c"/>
    <property type="match status" value="1"/>
</dbReference>
<evidence type="ECO:0000313" key="15">
    <source>
        <dbReference type="Proteomes" id="UP000217696"/>
    </source>
</evidence>
<dbReference type="SMART" id="SM00388">
    <property type="entry name" value="HisKA"/>
    <property type="match status" value="1"/>
</dbReference>
<evidence type="ECO:0000256" key="1">
    <source>
        <dbReference type="ARBA" id="ARBA00000085"/>
    </source>
</evidence>
<dbReference type="InterPro" id="IPR003661">
    <property type="entry name" value="HisK_dim/P_dom"/>
</dbReference>
<accession>A0A0U5AZ37</accession>
<dbReference type="RefSeq" id="WP_231956039.1">
    <property type="nucleotide sequence ID" value="NZ_AP017312.1"/>
</dbReference>
<evidence type="ECO:0000256" key="8">
    <source>
        <dbReference type="ARBA" id="ARBA00022741"/>
    </source>
</evidence>
<dbReference type="PANTHER" id="PTHR43065:SF46">
    <property type="entry name" value="C4-DICARBOXYLATE TRANSPORT SENSOR PROTEIN DCTB"/>
    <property type="match status" value="1"/>
</dbReference>
<dbReference type="PRINTS" id="PR00344">
    <property type="entry name" value="BCTRLSENSOR"/>
</dbReference>
<organism evidence="14 15">
    <name type="scientific">Aneurinibacillus soli</name>
    <dbReference type="NCBI Taxonomy" id="1500254"/>
    <lineage>
        <taxon>Bacteria</taxon>
        <taxon>Bacillati</taxon>
        <taxon>Bacillota</taxon>
        <taxon>Bacilli</taxon>
        <taxon>Bacillales</taxon>
        <taxon>Paenibacillaceae</taxon>
        <taxon>Aneurinibacillus group</taxon>
        <taxon>Aneurinibacillus</taxon>
    </lineage>
</organism>
<dbReference type="AlphaFoldDB" id="A0A0U5AZ37"/>
<name>A0A0U5AZ37_9BACL</name>
<evidence type="ECO:0000256" key="7">
    <source>
        <dbReference type="ARBA" id="ARBA00022692"/>
    </source>
</evidence>
<keyword evidence="11" id="KW-1133">Transmembrane helix</keyword>
<keyword evidence="5" id="KW-0597">Phosphoprotein</keyword>
<dbReference type="PANTHER" id="PTHR43065">
    <property type="entry name" value="SENSOR HISTIDINE KINASE"/>
    <property type="match status" value="1"/>
</dbReference>
<evidence type="ECO:0000256" key="5">
    <source>
        <dbReference type="ARBA" id="ARBA00022553"/>
    </source>
</evidence>
<evidence type="ECO:0000256" key="4">
    <source>
        <dbReference type="ARBA" id="ARBA00022475"/>
    </source>
</evidence>
<dbReference type="EMBL" id="AP017312">
    <property type="protein sequence ID" value="BAU29009.1"/>
    <property type="molecule type" value="Genomic_DNA"/>
</dbReference>
<keyword evidence="6 14" id="KW-0808">Transferase</keyword>
<evidence type="ECO:0000256" key="2">
    <source>
        <dbReference type="ARBA" id="ARBA00004651"/>
    </source>
</evidence>
<reference evidence="14 15" key="1">
    <citation type="submission" date="2015-12" db="EMBL/GenBank/DDBJ databases">
        <title>Genome sequence of Aneurinibacillus soli.</title>
        <authorList>
            <person name="Lee J.S."/>
            <person name="Lee K.C."/>
            <person name="Kim K.K."/>
            <person name="Lee B.W."/>
        </authorList>
    </citation>
    <scope>NUCLEOTIDE SEQUENCE [LARGE SCALE GENOMIC DNA]</scope>
    <source>
        <strain evidence="14 15">CB4</strain>
    </source>
</reference>
<comment type="subcellular location">
    <subcellularLocation>
        <location evidence="2">Cell membrane</location>
        <topology evidence="2">Multi-pass membrane protein</topology>
    </subcellularLocation>
</comment>
<dbReference type="Pfam" id="PF00512">
    <property type="entry name" value="HisKA"/>
    <property type="match status" value="1"/>
</dbReference>
<dbReference type="GO" id="GO:0071555">
    <property type="term" value="P:cell wall organization"/>
    <property type="evidence" value="ECO:0007669"/>
    <property type="project" value="InterPro"/>
</dbReference>
<dbReference type="Pfam" id="PF02518">
    <property type="entry name" value="HATPase_c"/>
    <property type="match status" value="1"/>
</dbReference>
<keyword evidence="15" id="KW-1185">Reference proteome</keyword>
<keyword evidence="13" id="KW-0472">Membrane</keyword>
<evidence type="ECO:0000256" key="9">
    <source>
        <dbReference type="ARBA" id="ARBA00022777"/>
    </source>
</evidence>
<dbReference type="EC" id="2.7.13.3" evidence="3"/>
<keyword evidence="7" id="KW-0812">Transmembrane</keyword>
<dbReference type="PROSITE" id="PS50109">
    <property type="entry name" value="HIS_KIN"/>
    <property type="match status" value="1"/>
</dbReference>
<protein>
    <recommendedName>
        <fullName evidence="3">histidine kinase</fullName>
        <ecNumber evidence="3">2.7.13.3</ecNumber>
    </recommendedName>
</protein>
<dbReference type="SUPFAM" id="SSF47384">
    <property type="entry name" value="Homodimeric domain of signal transducing histidine kinase"/>
    <property type="match status" value="1"/>
</dbReference>
<dbReference type="InterPro" id="IPR005467">
    <property type="entry name" value="His_kinase_dom"/>
</dbReference>
<dbReference type="SUPFAM" id="SSF55874">
    <property type="entry name" value="ATPase domain of HSP90 chaperone/DNA topoisomerase II/histidine kinase"/>
    <property type="match status" value="1"/>
</dbReference>
<evidence type="ECO:0000256" key="11">
    <source>
        <dbReference type="ARBA" id="ARBA00022989"/>
    </source>
</evidence>
<evidence type="ECO:0000256" key="3">
    <source>
        <dbReference type="ARBA" id="ARBA00012438"/>
    </source>
</evidence>
<dbReference type="InterPro" id="IPR036890">
    <property type="entry name" value="HATPase_C_sf"/>
</dbReference>
<keyword evidence="12" id="KW-0902">Two-component regulatory system</keyword>
<dbReference type="GO" id="GO:0000155">
    <property type="term" value="F:phosphorelay sensor kinase activity"/>
    <property type="evidence" value="ECO:0007669"/>
    <property type="project" value="InterPro"/>
</dbReference>
<evidence type="ECO:0000313" key="14">
    <source>
        <dbReference type="EMBL" id="BAU29009.1"/>
    </source>
</evidence>
<comment type="catalytic activity">
    <reaction evidence="1">
        <text>ATP + protein L-histidine = ADP + protein N-phospho-L-histidine.</text>
        <dbReference type="EC" id="2.7.13.3"/>
    </reaction>
</comment>
<dbReference type="Proteomes" id="UP000217696">
    <property type="component" value="Chromosome"/>
</dbReference>
<dbReference type="InterPro" id="IPR036097">
    <property type="entry name" value="HisK_dim/P_sf"/>
</dbReference>
<keyword evidence="4" id="KW-1003">Cell membrane</keyword>
<dbReference type="InterPro" id="IPR003594">
    <property type="entry name" value="HATPase_dom"/>
</dbReference>
<proteinExistence type="predicted"/>